<accession>A0ABV7H696</accession>
<evidence type="ECO:0000313" key="1">
    <source>
        <dbReference type="EMBL" id="MFC3149419.1"/>
    </source>
</evidence>
<sequence length="106" mass="11987">MSESTKEAIEVCMFKLVDGTERQQFMTSNDAVDQWLKTQDGFMFRCLSEKEDGTWIDIVHWASMEAAHAAGDSFMATFKDADFMRAIDPQTLSMNHGHVELAYPAS</sequence>
<dbReference type="EMBL" id="JBHRSZ010000001">
    <property type="protein sequence ID" value="MFC3149419.1"/>
    <property type="molecule type" value="Genomic_DNA"/>
</dbReference>
<dbReference type="SUPFAM" id="SSF54909">
    <property type="entry name" value="Dimeric alpha+beta barrel"/>
    <property type="match status" value="1"/>
</dbReference>
<evidence type="ECO:0000313" key="2">
    <source>
        <dbReference type="Proteomes" id="UP001595476"/>
    </source>
</evidence>
<organism evidence="1 2">
    <name type="scientific">Litoribrevibacter euphylliae</name>
    <dbReference type="NCBI Taxonomy" id="1834034"/>
    <lineage>
        <taxon>Bacteria</taxon>
        <taxon>Pseudomonadati</taxon>
        <taxon>Pseudomonadota</taxon>
        <taxon>Gammaproteobacteria</taxon>
        <taxon>Oceanospirillales</taxon>
        <taxon>Oceanospirillaceae</taxon>
        <taxon>Litoribrevibacter</taxon>
    </lineage>
</organism>
<dbReference type="RefSeq" id="WP_386714312.1">
    <property type="nucleotide sequence ID" value="NZ_JBHRSZ010000001.1"/>
</dbReference>
<protein>
    <recommendedName>
        <fullName evidence="3">ABM domain-containing protein</fullName>
    </recommendedName>
</protein>
<reference evidence="2" key="1">
    <citation type="journal article" date="2019" name="Int. J. Syst. Evol. Microbiol.">
        <title>The Global Catalogue of Microorganisms (GCM) 10K type strain sequencing project: providing services to taxonomists for standard genome sequencing and annotation.</title>
        <authorList>
            <consortium name="The Broad Institute Genomics Platform"/>
            <consortium name="The Broad Institute Genome Sequencing Center for Infectious Disease"/>
            <person name="Wu L."/>
            <person name="Ma J."/>
        </authorList>
    </citation>
    <scope>NUCLEOTIDE SEQUENCE [LARGE SCALE GENOMIC DNA]</scope>
    <source>
        <strain evidence="2">KCTC 52438</strain>
    </source>
</reference>
<keyword evidence="2" id="KW-1185">Reference proteome</keyword>
<evidence type="ECO:0008006" key="3">
    <source>
        <dbReference type="Google" id="ProtNLM"/>
    </source>
</evidence>
<name>A0ABV7H696_9GAMM</name>
<gene>
    <name evidence="1" type="ORF">ACFOEK_00075</name>
</gene>
<dbReference type="InterPro" id="IPR011008">
    <property type="entry name" value="Dimeric_a/b-barrel"/>
</dbReference>
<dbReference type="Proteomes" id="UP001595476">
    <property type="component" value="Unassembled WGS sequence"/>
</dbReference>
<comment type="caution">
    <text evidence="1">The sequence shown here is derived from an EMBL/GenBank/DDBJ whole genome shotgun (WGS) entry which is preliminary data.</text>
</comment>
<proteinExistence type="predicted"/>